<reference evidence="3" key="1">
    <citation type="submission" date="2016-10" db="EMBL/GenBank/DDBJ databases">
        <authorList>
            <person name="Varghese N."/>
            <person name="Submissions S."/>
        </authorList>
    </citation>
    <scope>NUCLEOTIDE SEQUENCE [LARGE SCALE GENOMIC DNA]</scope>
    <source>
        <strain evidence="3">CGMCC 1.10223</strain>
    </source>
</reference>
<feature type="transmembrane region" description="Helical" evidence="1">
    <location>
        <begin position="196"/>
        <end position="214"/>
    </location>
</feature>
<sequence>METTSYLFFSILDAIAMVVLMIKSYRQPLAAYKWNILFICIGIACWSYAARVVVGLSPYIDILGQFLIFAAFFRYFLKIRLVYSGLMVAVGYAAYVCIQFPIYFVVTALGVSDVVAQNTGGNEVIVIQFFTDAASLVVGWLITLFNYGFTFIVIPPHDLSRKERLFTGTNGMLALSTLATVAMITTSLYLTVHYDAALYAYPLVLWILGTLYFLSRRRESEDDRIYITKNGAIHKKIRS</sequence>
<feature type="transmembrane region" description="Helical" evidence="1">
    <location>
        <begin position="34"/>
        <end position="53"/>
    </location>
</feature>
<dbReference type="EMBL" id="FONN01000004">
    <property type="protein sequence ID" value="SFE59582.1"/>
    <property type="molecule type" value="Genomic_DNA"/>
</dbReference>
<evidence type="ECO:0000313" key="3">
    <source>
        <dbReference type="Proteomes" id="UP000183410"/>
    </source>
</evidence>
<accession>A0A1I2BU00</accession>
<name>A0A1I2BU00_9BACL</name>
<evidence type="ECO:0000256" key="1">
    <source>
        <dbReference type="SAM" id="Phobius"/>
    </source>
</evidence>
<feature type="transmembrane region" description="Helical" evidence="1">
    <location>
        <begin position="129"/>
        <end position="153"/>
    </location>
</feature>
<evidence type="ECO:0000313" key="2">
    <source>
        <dbReference type="EMBL" id="SFE59582.1"/>
    </source>
</evidence>
<dbReference type="AlphaFoldDB" id="A0A1I2BU00"/>
<protein>
    <submittedName>
        <fullName evidence="2">Uncharacterized protein</fullName>
    </submittedName>
</protein>
<feature type="transmembrane region" description="Helical" evidence="1">
    <location>
        <begin position="89"/>
        <end position="109"/>
    </location>
</feature>
<keyword evidence="1" id="KW-0812">Transmembrane</keyword>
<feature type="transmembrane region" description="Helical" evidence="1">
    <location>
        <begin position="59"/>
        <end position="77"/>
    </location>
</feature>
<dbReference type="RefSeq" id="WP_046232539.1">
    <property type="nucleotide sequence ID" value="NZ_FONN01000004.1"/>
</dbReference>
<feature type="transmembrane region" description="Helical" evidence="1">
    <location>
        <begin position="165"/>
        <end position="190"/>
    </location>
</feature>
<gene>
    <name evidence="2" type="ORF">SAMN04487969_10482</name>
</gene>
<organism evidence="2 3">
    <name type="scientific">Paenibacillus algorifonticola</name>
    <dbReference type="NCBI Taxonomy" id="684063"/>
    <lineage>
        <taxon>Bacteria</taxon>
        <taxon>Bacillati</taxon>
        <taxon>Bacillota</taxon>
        <taxon>Bacilli</taxon>
        <taxon>Bacillales</taxon>
        <taxon>Paenibacillaceae</taxon>
        <taxon>Paenibacillus</taxon>
    </lineage>
</organism>
<proteinExistence type="predicted"/>
<keyword evidence="3" id="KW-1185">Reference proteome</keyword>
<keyword evidence="1" id="KW-1133">Transmembrane helix</keyword>
<feature type="transmembrane region" description="Helical" evidence="1">
    <location>
        <begin position="6"/>
        <end position="22"/>
    </location>
</feature>
<keyword evidence="1" id="KW-0472">Membrane</keyword>
<dbReference type="Proteomes" id="UP000183410">
    <property type="component" value="Unassembled WGS sequence"/>
</dbReference>